<dbReference type="STRING" id="28181.BEN30_03805"/>
<comment type="caution">
    <text evidence="2">The sequence shown here is derived from an EMBL/GenBank/DDBJ whole genome shotgun (WGS) entry which is preliminary data.</text>
</comment>
<feature type="transmembrane region" description="Helical" evidence="1">
    <location>
        <begin position="74"/>
        <end position="95"/>
    </location>
</feature>
<dbReference type="RefSeq" id="WP_069956686.1">
    <property type="nucleotide sequence ID" value="NZ_MCGG01000008.1"/>
</dbReference>
<dbReference type="OrthoDB" id="5333961at2"/>
<feature type="transmembrane region" description="Helical" evidence="1">
    <location>
        <begin position="218"/>
        <end position="235"/>
    </location>
</feature>
<protein>
    <submittedName>
        <fullName evidence="2">Urease accessory protein</fullName>
    </submittedName>
</protein>
<evidence type="ECO:0000313" key="3">
    <source>
        <dbReference type="Proteomes" id="UP000095347"/>
    </source>
</evidence>
<keyword evidence="1" id="KW-0812">Transmembrane</keyword>
<keyword evidence="1" id="KW-0472">Membrane</keyword>
<gene>
    <name evidence="2" type="ORF">BEN30_03805</name>
</gene>
<name>A0A1E5QB94_9PROT</name>
<feature type="transmembrane region" description="Helical" evidence="1">
    <location>
        <begin position="181"/>
        <end position="206"/>
    </location>
</feature>
<dbReference type="PANTHER" id="PTHR33876:SF4">
    <property type="entry name" value="CHLOROPLAST PROTEIN FOR GROWTH AND FERTILITY 2"/>
    <property type="match status" value="1"/>
</dbReference>
<evidence type="ECO:0000313" key="2">
    <source>
        <dbReference type="EMBL" id="OEJ69221.1"/>
    </source>
</evidence>
<keyword evidence="3" id="KW-1185">Reference proteome</keyword>
<sequence>MLSFLTLAVLMGMSHALEADHIAAVSSLASRQTSLAQIVRTGAVWGLGHTLTLMVFAGVALVLGLSLQGNLAGWLEFFVGVMLVGLGGHILYRLIRDRVHFHIHKHSQHTPLKTSGEIAHFHAHSHAGEAKAHTRSEHDHDHKAFPLRALIVGMMHGMAGSAALLVLAATTAPSVPIGFTYVMLFGAGSILGMAALSAIIAVPIAFSARFLTWANRGIQATTGLSTVGLGIFTMYQTQLAQLFAA</sequence>
<accession>A0A1E5QB94</accession>
<proteinExistence type="predicted"/>
<reference evidence="3" key="1">
    <citation type="submission" date="2016-07" db="EMBL/GenBank/DDBJ databases">
        <authorList>
            <person name="Florea S."/>
            <person name="Webb J.S."/>
            <person name="Jaromczyk J."/>
            <person name="Schardl C.L."/>
        </authorList>
    </citation>
    <scope>NUCLEOTIDE SEQUENCE [LARGE SCALE GENOMIC DNA]</scope>
    <source>
        <strain evidence="3">MV-1</strain>
    </source>
</reference>
<organism evidence="2 3">
    <name type="scientific">Magnetovibrio blakemorei</name>
    <dbReference type="NCBI Taxonomy" id="28181"/>
    <lineage>
        <taxon>Bacteria</taxon>
        <taxon>Pseudomonadati</taxon>
        <taxon>Pseudomonadota</taxon>
        <taxon>Alphaproteobacteria</taxon>
        <taxon>Rhodospirillales</taxon>
        <taxon>Magnetovibrionaceae</taxon>
        <taxon>Magnetovibrio</taxon>
    </lineage>
</organism>
<evidence type="ECO:0000256" key="1">
    <source>
        <dbReference type="SAM" id="Phobius"/>
    </source>
</evidence>
<feature type="transmembrane region" description="Helical" evidence="1">
    <location>
        <begin position="149"/>
        <end position="169"/>
    </location>
</feature>
<dbReference type="PANTHER" id="PTHR33876">
    <property type="entry name" value="UNNAMED PRODUCT"/>
    <property type="match status" value="1"/>
</dbReference>
<keyword evidence="1" id="KW-1133">Transmembrane helix</keyword>
<dbReference type="AlphaFoldDB" id="A0A1E5QB94"/>
<dbReference type="EMBL" id="MCGG01000008">
    <property type="protein sequence ID" value="OEJ69221.1"/>
    <property type="molecule type" value="Genomic_DNA"/>
</dbReference>
<feature type="transmembrane region" description="Helical" evidence="1">
    <location>
        <begin position="43"/>
        <end position="67"/>
    </location>
</feature>
<dbReference type="InterPro" id="IPR052776">
    <property type="entry name" value="Chloro_ReproSupport/MetalTrans"/>
</dbReference>
<dbReference type="Proteomes" id="UP000095347">
    <property type="component" value="Unassembled WGS sequence"/>
</dbReference>